<comment type="caution">
    <text evidence="7">The sequence shown here is derived from an EMBL/GenBank/DDBJ whole genome shotgun (WGS) entry which is preliminary data.</text>
</comment>
<evidence type="ECO:0000256" key="3">
    <source>
        <dbReference type="ARBA" id="ARBA00022989"/>
    </source>
</evidence>
<keyword evidence="8" id="KW-1185">Reference proteome</keyword>
<gene>
    <name evidence="7" type="ORF">F3N42_09365</name>
</gene>
<evidence type="ECO:0000256" key="2">
    <source>
        <dbReference type="ARBA" id="ARBA00022692"/>
    </source>
</evidence>
<dbReference type="Pfam" id="PF04932">
    <property type="entry name" value="Wzy_C"/>
    <property type="match status" value="1"/>
</dbReference>
<accession>A0A5N0TCF0</accession>
<feature type="transmembrane region" description="Helical" evidence="5">
    <location>
        <begin position="368"/>
        <end position="384"/>
    </location>
</feature>
<sequence length="427" mass="47999">MNTLLRRFADEWPAWLAILFVVCLPIRRFSEVPIIAFAFMLPWLWRSARYRERTRAIARVIVPVFACFWLPMLLSSFDSVTAAKSWAQSLGALRFLAAAISIAVLLHPPHIRWTFLKWTALILLFWAFDGFVQLFLGYDVFGIPMHEDRLNALFFRKFQFYGPVLAMLSPLALEYVRRRWPAWTWPLAYGLILGAVLIAGMRAGWVMMFALTMVYALVLLRSNRPGKWRLLAAMPALGAAAVLTAWFASPIFQARIADSLLAAEQTDTAIAVATSNRAPIFRHALEMYRDHPVNGVGVRGYPVAYFDYAEADDPNINPEGENIGARHPHNFVLEYMADAGTIGLLGLLGLYVLGVVFWRALPAGQRREALPFALALFLIYFPLNSHFAAFGTYISTLTWFVAGLFFAVVDPRTGRSAVAQDSRASSP</sequence>
<feature type="transmembrane region" description="Helical" evidence="5">
    <location>
        <begin position="390"/>
        <end position="409"/>
    </location>
</feature>
<dbReference type="PANTHER" id="PTHR37422:SF13">
    <property type="entry name" value="LIPOPOLYSACCHARIDE BIOSYNTHESIS PROTEIN PA4999-RELATED"/>
    <property type="match status" value="1"/>
</dbReference>
<name>A0A5N0TCF0_9GAMM</name>
<feature type="transmembrane region" description="Helical" evidence="5">
    <location>
        <begin position="339"/>
        <end position="361"/>
    </location>
</feature>
<feature type="transmembrane region" description="Helical" evidence="5">
    <location>
        <begin position="56"/>
        <end position="74"/>
    </location>
</feature>
<keyword evidence="3 5" id="KW-1133">Transmembrane helix</keyword>
<protein>
    <submittedName>
        <fullName evidence="7">O-antigen ligase family protein</fullName>
    </submittedName>
</protein>
<dbReference type="InterPro" id="IPR051533">
    <property type="entry name" value="WaaL-like"/>
</dbReference>
<feature type="domain" description="O-antigen ligase-related" evidence="6">
    <location>
        <begin position="190"/>
        <end position="347"/>
    </location>
</feature>
<dbReference type="GO" id="GO:0016020">
    <property type="term" value="C:membrane"/>
    <property type="evidence" value="ECO:0007669"/>
    <property type="project" value="UniProtKB-SubCell"/>
</dbReference>
<dbReference type="AlphaFoldDB" id="A0A5N0TCF0"/>
<evidence type="ECO:0000256" key="4">
    <source>
        <dbReference type="ARBA" id="ARBA00023136"/>
    </source>
</evidence>
<dbReference type="EMBL" id="VYXP01000005">
    <property type="protein sequence ID" value="KAA9131516.1"/>
    <property type="molecule type" value="Genomic_DNA"/>
</dbReference>
<feature type="transmembrane region" description="Helical" evidence="5">
    <location>
        <begin position="230"/>
        <end position="252"/>
    </location>
</feature>
<evidence type="ECO:0000259" key="6">
    <source>
        <dbReference type="Pfam" id="PF04932"/>
    </source>
</evidence>
<evidence type="ECO:0000256" key="5">
    <source>
        <dbReference type="SAM" id="Phobius"/>
    </source>
</evidence>
<organism evidence="7 8">
    <name type="scientific">Marinihelvus fidelis</name>
    <dbReference type="NCBI Taxonomy" id="2613842"/>
    <lineage>
        <taxon>Bacteria</taxon>
        <taxon>Pseudomonadati</taxon>
        <taxon>Pseudomonadota</taxon>
        <taxon>Gammaproteobacteria</taxon>
        <taxon>Chromatiales</taxon>
        <taxon>Wenzhouxiangellaceae</taxon>
        <taxon>Marinihelvus</taxon>
    </lineage>
</organism>
<feature type="transmembrane region" description="Helical" evidence="5">
    <location>
        <begin position="158"/>
        <end position="176"/>
    </location>
</feature>
<proteinExistence type="predicted"/>
<feature type="transmembrane region" description="Helical" evidence="5">
    <location>
        <begin position="86"/>
        <end position="106"/>
    </location>
</feature>
<dbReference type="GO" id="GO:0016874">
    <property type="term" value="F:ligase activity"/>
    <property type="evidence" value="ECO:0007669"/>
    <property type="project" value="UniProtKB-KW"/>
</dbReference>
<reference evidence="7 8" key="1">
    <citation type="submission" date="2019-09" db="EMBL/GenBank/DDBJ databases">
        <title>Wenzhouxiangella sp. Genome sequencing and assembly.</title>
        <authorList>
            <person name="Zhang R."/>
        </authorList>
    </citation>
    <scope>NUCLEOTIDE SEQUENCE [LARGE SCALE GENOMIC DNA]</scope>
    <source>
        <strain evidence="7 8">W260</strain>
    </source>
</reference>
<dbReference type="Proteomes" id="UP000325372">
    <property type="component" value="Unassembled WGS sequence"/>
</dbReference>
<keyword evidence="4 5" id="KW-0472">Membrane</keyword>
<dbReference type="PANTHER" id="PTHR37422">
    <property type="entry name" value="TEICHURONIC ACID BIOSYNTHESIS PROTEIN TUAE"/>
    <property type="match status" value="1"/>
</dbReference>
<dbReference type="RefSeq" id="WP_150864166.1">
    <property type="nucleotide sequence ID" value="NZ_VYXP01000005.1"/>
</dbReference>
<evidence type="ECO:0000313" key="7">
    <source>
        <dbReference type="EMBL" id="KAA9131516.1"/>
    </source>
</evidence>
<evidence type="ECO:0000256" key="1">
    <source>
        <dbReference type="ARBA" id="ARBA00004141"/>
    </source>
</evidence>
<feature type="transmembrane region" description="Helical" evidence="5">
    <location>
        <begin position="205"/>
        <end position="223"/>
    </location>
</feature>
<feature type="transmembrane region" description="Helical" evidence="5">
    <location>
        <begin position="183"/>
        <end position="199"/>
    </location>
</feature>
<dbReference type="InterPro" id="IPR007016">
    <property type="entry name" value="O-antigen_ligase-rel_domated"/>
</dbReference>
<keyword evidence="2 5" id="KW-0812">Transmembrane</keyword>
<evidence type="ECO:0000313" key="8">
    <source>
        <dbReference type="Proteomes" id="UP000325372"/>
    </source>
</evidence>
<feature type="transmembrane region" description="Helical" evidence="5">
    <location>
        <begin position="118"/>
        <end position="138"/>
    </location>
</feature>
<keyword evidence="7" id="KW-0436">Ligase</keyword>
<comment type="subcellular location">
    <subcellularLocation>
        <location evidence="1">Membrane</location>
        <topology evidence="1">Multi-pass membrane protein</topology>
    </subcellularLocation>
</comment>